<keyword evidence="6" id="KW-0325">Glycoprotein</keyword>
<feature type="transmembrane region" description="Helical" evidence="9">
    <location>
        <begin position="20"/>
        <end position="45"/>
    </location>
</feature>
<dbReference type="InterPro" id="IPR005829">
    <property type="entry name" value="Sugar_transporter_CS"/>
</dbReference>
<protein>
    <recommendedName>
        <fullName evidence="10">Major facilitator superfamily (MFS) profile domain-containing protein</fullName>
    </recommendedName>
</protein>
<sequence length="474" mass="51152">MEAQGMLSGEPARQRKGKKLWQYLAAASACLLSIGVGTGLAWSAPMEKYLESEESHVARMTEEEFSWTSSLLAIGAMVGALPTGALANRLGRKRVLLGLALPFLLSWGLILVANAAWMLNAARLIVGAAIGSACVLVPTYLSEIAEDEVRGTLGALFQFFLTVGIVYGFCLGAYLDYYGLAVGCAVVEILFVATFVAMPESPAWLVSRGQKSEAMKALQRLRGDRYDVRAELSQLQKEAEEKGNRRSSVFDLVRLSVPRKALVICLFGMIFQQLSGINAVIFYAEGIFKAAGSKIDPKLSMILVSSVQCGMALVAAGIVEKAGRKLMLIFSAAVMSCSLTAIGVYFKLKDEEIDVSTLGWLPLASLVIFMIAFSLGMGPIPWMLTGEMFDVEMKGNASSLAVMLNWFLVFLVTKTFPAMAEALGKGGAFWFFAAVMAFAAIYSHVCLVETKGKSIQEVQDALAGKKPSPIVEKF</sequence>
<dbReference type="Proteomes" id="UP001627154">
    <property type="component" value="Unassembled WGS sequence"/>
</dbReference>
<dbReference type="PROSITE" id="PS00217">
    <property type="entry name" value="SUGAR_TRANSPORT_2"/>
    <property type="match status" value="1"/>
</dbReference>
<proteinExistence type="inferred from homology"/>
<dbReference type="CDD" id="cd17358">
    <property type="entry name" value="MFS_GLUT6_8_Class3_like"/>
    <property type="match status" value="1"/>
</dbReference>
<dbReference type="SUPFAM" id="SSF103473">
    <property type="entry name" value="MFS general substrate transporter"/>
    <property type="match status" value="1"/>
</dbReference>
<dbReference type="InterPro" id="IPR050549">
    <property type="entry name" value="MFS_Trehalose_Transporter"/>
</dbReference>
<dbReference type="FunFam" id="1.20.1250.20:FF:000055">
    <property type="entry name" value="Facilitated trehalose transporter Tret1-2 homolog"/>
    <property type="match status" value="1"/>
</dbReference>
<evidence type="ECO:0000256" key="8">
    <source>
        <dbReference type="RuleBase" id="RU003346"/>
    </source>
</evidence>
<evidence type="ECO:0000313" key="12">
    <source>
        <dbReference type="Proteomes" id="UP001627154"/>
    </source>
</evidence>
<dbReference type="InterPro" id="IPR020846">
    <property type="entry name" value="MFS_dom"/>
</dbReference>
<comment type="subcellular location">
    <subcellularLocation>
        <location evidence="1">Cell membrane</location>
        <topology evidence="1">Multi-pass membrane protein</topology>
    </subcellularLocation>
</comment>
<feature type="domain" description="Major facilitator superfamily (MFS) profile" evidence="10">
    <location>
        <begin position="23"/>
        <end position="451"/>
    </location>
</feature>
<dbReference type="InterPro" id="IPR003663">
    <property type="entry name" value="Sugar/inositol_transpt"/>
</dbReference>
<evidence type="ECO:0000259" key="10">
    <source>
        <dbReference type="PROSITE" id="PS50850"/>
    </source>
</evidence>
<evidence type="ECO:0000256" key="2">
    <source>
        <dbReference type="ARBA" id="ARBA00022475"/>
    </source>
</evidence>
<feature type="transmembrane region" description="Helical" evidence="9">
    <location>
        <begin position="65"/>
        <end position="88"/>
    </location>
</feature>
<evidence type="ECO:0000256" key="6">
    <source>
        <dbReference type="ARBA" id="ARBA00023180"/>
    </source>
</evidence>
<organism evidence="11 12">
    <name type="scientific">Trichogramma kaykai</name>
    <dbReference type="NCBI Taxonomy" id="54128"/>
    <lineage>
        <taxon>Eukaryota</taxon>
        <taxon>Metazoa</taxon>
        <taxon>Ecdysozoa</taxon>
        <taxon>Arthropoda</taxon>
        <taxon>Hexapoda</taxon>
        <taxon>Insecta</taxon>
        <taxon>Pterygota</taxon>
        <taxon>Neoptera</taxon>
        <taxon>Endopterygota</taxon>
        <taxon>Hymenoptera</taxon>
        <taxon>Apocrita</taxon>
        <taxon>Proctotrupomorpha</taxon>
        <taxon>Chalcidoidea</taxon>
        <taxon>Trichogrammatidae</taxon>
        <taxon>Trichogramma</taxon>
    </lineage>
</organism>
<feature type="transmembrane region" description="Helical" evidence="9">
    <location>
        <begin position="428"/>
        <end position="448"/>
    </location>
</feature>
<keyword evidence="8" id="KW-0813">Transport</keyword>
<evidence type="ECO:0000256" key="1">
    <source>
        <dbReference type="ARBA" id="ARBA00004651"/>
    </source>
</evidence>
<dbReference type="PANTHER" id="PTHR48021">
    <property type="match status" value="1"/>
</dbReference>
<keyword evidence="12" id="KW-1185">Reference proteome</keyword>
<feature type="transmembrane region" description="Helical" evidence="9">
    <location>
        <begin position="124"/>
        <end position="141"/>
    </location>
</feature>
<dbReference type="PANTHER" id="PTHR48021:SF86">
    <property type="entry name" value="FACILITATED TREHALOSE TRANSPORTER TRET1-1-LIKE PROTEIN"/>
    <property type="match status" value="1"/>
</dbReference>
<dbReference type="AlphaFoldDB" id="A0ABD2XI02"/>
<dbReference type="Pfam" id="PF00083">
    <property type="entry name" value="Sugar_tr"/>
    <property type="match status" value="1"/>
</dbReference>
<dbReference type="EMBL" id="JBJJXI010000021">
    <property type="protein sequence ID" value="KAL3405111.1"/>
    <property type="molecule type" value="Genomic_DNA"/>
</dbReference>
<evidence type="ECO:0000313" key="11">
    <source>
        <dbReference type="EMBL" id="KAL3405111.1"/>
    </source>
</evidence>
<dbReference type="Gene3D" id="1.20.1250.20">
    <property type="entry name" value="MFS general substrate transporter like domains"/>
    <property type="match status" value="1"/>
</dbReference>
<feature type="transmembrane region" description="Helical" evidence="9">
    <location>
        <begin position="326"/>
        <end position="346"/>
    </location>
</feature>
<dbReference type="NCBIfam" id="TIGR00879">
    <property type="entry name" value="SP"/>
    <property type="match status" value="1"/>
</dbReference>
<dbReference type="PROSITE" id="PS50850">
    <property type="entry name" value="MFS"/>
    <property type="match status" value="1"/>
</dbReference>
<evidence type="ECO:0000256" key="4">
    <source>
        <dbReference type="ARBA" id="ARBA00022989"/>
    </source>
</evidence>
<comment type="caution">
    <text evidence="11">The sequence shown here is derived from an EMBL/GenBank/DDBJ whole genome shotgun (WGS) entry which is preliminary data.</text>
</comment>
<reference evidence="11 12" key="1">
    <citation type="journal article" date="2024" name="bioRxiv">
        <title>A reference genome for Trichogramma kaykai: A tiny desert-dwelling parasitoid wasp with competing sex-ratio distorters.</title>
        <authorList>
            <person name="Culotta J."/>
            <person name="Lindsey A.R."/>
        </authorList>
    </citation>
    <scope>NUCLEOTIDE SEQUENCE [LARGE SCALE GENOMIC DNA]</scope>
    <source>
        <strain evidence="11 12">KSX58</strain>
    </source>
</reference>
<feature type="transmembrane region" description="Helical" evidence="9">
    <location>
        <begin position="261"/>
        <end position="284"/>
    </location>
</feature>
<accession>A0ABD2XI02</accession>
<comment type="similarity">
    <text evidence="7">Belongs to the major facilitator superfamily. Sugar transporter (TC 2.A.1.1) family. Trehalose transporter subfamily.</text>
</comment>
<feature type="transmembrane region" description="Helical" evidence="9">
    <location>
        <begin position="95"/>
        <end position="118"/>
    </location>
</feature>
<feature type="transmembrane region" description="Helical" evidence="9">
    <location>
        <begin position="358"/>
        <end position="384"/>
    </location>
</feature>
<name>A0ABD2XI02_9HYME</name>
<dbReference type="PROSITE" id="PS00216">
    <property type="entry name" value="SUGAR_TRANSPORT_1"/>
    <property type="match status" value="1"/>
</dbReference>
<feature type="transmembrane region" description="Helical" evidence="9">
    <location>
        <begin position="180"/>
        <end position="198"/>
    </location>
</feature>
<keyword evidence="4 9" id="KW-1133">Transmembrane helix</keyword>
<evidence type="ECO:0000256" key="9">
    <source>
        <dbReference type="SAM" id="Phobius"/>
    </source>
</evidence>
<keyword evidence="5 9" id="KW-0472">Membrane</keyword>
<dbReference type="InterPro" id="IPR005828">
    <property type="entry name" value="MFS_sugar_transport-like"/>
</dbReference>
<gene>
    <name evidence="11" type="ORF">TKK_002165</name>
</gene>
<dbReference type="InterPro" id="IPR036259">
    <property type="entry name" value="MFS_trans_sf"/>
</dbReference>
<feature type="transmembrane region" description="Helical" evidence="9">
    <location>
        <begin position="153"/>
        <end position="174"/>
    </location>
</feature>
<feature type="transmembrane region" description="Helical" evidence="9">
    <location>
        <begin position="396"/>
        <end position="416"/>
    </location>
</feature>
<evidence type="ECO:0000256" key="3">
    <source>
        <dbReference type="ARBA" id="ARBA00022692"/>
    </source>
</evidence>
<dbReference type="InterPro" id="IPR044775">
    <property type="entry name" value="MFS_ERD6/Tret1-like"/>
</dbReference>
<feature type="transmembrane region" description="Helical" evidence="9">
    <location>
        <begin position="299"/>
        <end position="319"/>
    </location>
</feature>
<evidence type="ECO:0000256" key="5">
    <source>
        <dbReference type="ARBA" id="ARBA00023136"/>
    </source>
</evidence>
<evidence type="ECO:0000256" key="7">
    <source>
        <dbReference type="ARBA" id="ARBA00024348"/>
    </source>
</evidence>
<dbReference type="GO" id="GO:0005886">
    <property type="term" value="C:plasma membrane"/>
    <property type="evidence" value="ECO:0007669"/>
    <property type="project" value="UniProtKB-SubCell"/>
</dbReference>
<keyword evidence="2" id="KW-1003">Cell membrane</keyword>
<dbReference type="PRINTS" id="PR00171">
    <property type="entry name" value="SUGRTRNSPORT"/>
</dbReference>
<keyword evidence="3 9" id="KW-0812">Transmembrane</keyword>